<gene>
    <name evidence="2" type="ORF">NQ318_001447</name>
</gene>
<sequence length="472" mass="52984">MRKNWDPSADIQKINSTTAIVKFSPDPDKQKQYAQYLGGKNPKAYQDNLWCSTMWKKRSSRWRDSVLVLLQDGYFIHFFAPSDLEPLPKHVVFVLDTSGSMDGTKISQLKDAMKSILSELRKGDIVNIIEFNFDASVWDINNQSSTAVPSLQNKYEEPFPALSVSRHDPRLNKQCLKSRHWHKPSSKFSYSKFIIIQVINPALPIKVTCWGPRGPIDLKPVIERPVTSLERLWAYLTVKQTLDKRDSAENKTELTKKALDLALKYSFVTDVTSLVVGERELWHHTNLLGSIRINGFAQQRLNHAKPSVNAKGWLREPGTGGPGPYGLTTFGRRPSPLVPSGAIADRTLVNIRTEAADVVDPIFGQSSFNQDADTYITRPRPFVVLTSTTTKPLLNDLPWLSSALNSNGTLTVGQGTYDLGETSTVATSNDECTKTPLNATGECTLLKDCSEVYQYLTDFQVYQQYFCALDNK</sequence>
<dbReference type="PANTHER" id="PTHR10338:SF108">
    <property type="entry name" value="INTER-ALPHA-TRYPSIN INHIBITOR HEAVY CHAIN H4-LIKE PROTEIN"/>
    <property type="match status" value="1"/>
</dbReference>
<dbReference type="PROSITE" id="PS50234">
    <property type="entry name" value="VWFA"/>
    <property type="match status" value="1"/>
</dbReference>
<proteinExistence type="predicted"/>
<dbReference type="InterPro" id="IPR036465">
    <property type="entry name" value="vWFA_dom_sf"/>
</dbReference>
<dbReference type="Gene3D" id="3.40.50.410">
    <property type="entry name" value="von Willebrand factor, type A domain"/>
    <property type="match status" value="1"/>
</dbReference>
<comment type="caution">
    <text evidence="2">The sequence shown here is derived from an EMBL/GenBank/DDBJ whole genome shotgun (WGS) entry which is preliminary data.</text>
</comment>
<dbReference type="Proteomes" id="UP001162162">
    <property type="component" value="Unassembled WGS sequence"/>
</dbReference>
<dbReference type="EMBL" id="JAPWTK010000037">
    <property type="protein sequence ID" value="KAJ8955617.1"/>
    <property type="molecule type" value="Genomic_DNA"/>
</dbReference>
<organism evidence="2 3">
    <name type="scientific">Aromia moschata</name>
    <dbReference type="NCBI Taxonomy" id="1265417"/>
    <lineage>
        <taxon>Eukaryota</taxon>
        <taxon>Metazoa</taxon>
        <taxon>Ecdysozoa</taxon>
        <taxon>Arthropoda</taxon>
        <taxon>Hexapoda</taxon>
        <taxon>Insecta</taxon>
        <taxon>Pterygota</taxon>
        <taxon>Neoptera</taxon>
        <taxon>Endopterygota</taxon>
        <taxon>Coleoptera</taxon>
        <taxon>Polyphaga</taxon>
        <taxon>Cucujiformia</taxon>
        <taxon>Chrysomeloidea</taxon>
        <taxon>Cerambycidae</taxon>
        <taxon>Cerambycinae</taxon>
        <taxon>Callichromatini</taxon>
        <taxon>Aromia</taxon>
    </lineage>
</organism>
<feature type="domain" description="VWFA" evidence="1">
    <location>
        <begin position="90"/>
        <end position="132"/>
    </location>
</feature>
<evidence type="ECO:0000259" key="1">
    <source>
        <dbReference type="PROSITE" id="PS50234"/>
    </source>
</evidence>
<dbReference type="PANTHER" id="PTHR10338">
    <property type="entry name" value="INTER-ALPHA-TRYPSIN INHIBITOR HEAVY CHAIN FAMILY MEMBER"/>
    <property type="match status" value="1"/>
</dbReference>
<keyword evidence="3" id="KW-1185">Reference proteome</keyword>
<dbReference type="InterPro" id="IPR002035">
    <property type="entry name" value="VWF_A"/>
</dbReference>
<dbReference type="InterPro" id="IPR050934">
    <property type="entry name" value="ITIH"/>
</dbReference>
<name>A0AAV8YVT1_9CUCU</name>
<dbReference type="SUPFAM" id="SSF53300">
    <property type="entry name" value="vWA-like"/>
    <property type="match status" value="1"/>
</dbReference>
<dbReference type="GO" id="GO:0032991">
    <property type="term" value="C:protein-containing complex"/>
    <property type="evidence" value="ECO:0007669"/>
    <property type="project" value="UniProtKB-ARBA"/>
</dbReference>
<accession>A0AAV8YVT1</accession>
<reference evidence="2" key="1">
    <citation type="journal article" date="2023" name="Insect Mol. Biol.">
        <title>Genome sequencing provides insights into the evolution of gene families encoding plant cell wall-degrading enzymes in longhorned beetles.</title>
        <authorList>
            <person name="Shin N.R."/>
            <person name="Okamura Y."/>
            <person name="Kirsch R."/>
            <person name="Pauchet Y."/>
        </authorList>
    </citation>
    <scope>NUCLEOTIDE SEQUENCE</scope>
    <source>
        <strain evidence="2">AMC_N1</strain>
    </source>
</reference>
<evidence type="ECO:0000313" key="2">
    <source>
        <dbReference type="EMBL" id="KAJ8955617.1"/>
    </source>
</evidence>
<evidence type="ECO:0000313" key="3">
    <source>
        <dbReference type="Proteomes" id="UP001162162"/>
    </source>
</evidence>
<protein>
    <recommendedName>
        <fullName evidence="1">VWFA domain-containing protein</fullName>
    </recommendedName>
</protein>
<dbReference type="AlphaFoldDB" id="A0AAV8YVT1"/>
<dbReference type="Pfam" id="PF13519">
    <property type="entry name" value="VWA_2"/>
    <property type="match status" value="1"/>
</dbReference>